<dbReference type="AlphaFoldDB" id="A0A4U0XDE4"/>
<sequence length="547" mass="63422">MLRLEAVRGDVDQQRFQPLQPYQEAKSIKHHCRPRQQMFMFFVRTQRPHDWHSPAYRFNRRQAAAFKKLIDVVSENLRLEEDDPPPQLRPIHRACLAFCVELLNQTIHNKAYDMAMVCTMAVLEYKTIKFTVDQSRGIVHQLVEDSRRALFEDMFNGLVEWSWMQDQRSRLPRDGHEWLYERTQGREELQDRFVRGATESQKDDEEESIEAQIESMDDNAAVSHDLASKIESFVLVTERMLSGKFDRFPHRAGADRDWRYRCAAAFWQHLLSELDPLRIVVLAPPTDLACLTNCAIDTFGDWAFGDMEYHALDLRLDAASTSPSPLLGKTVQYSTLDHTPRRFPGIAGSSVLNLRPWHHITINEGAFLKAFSTYEYFERGPPSLIYSIKDCLTPRPTYTASVQRLSHTPLSTLRKLSYIAIFPFATHLDFRDLLPQLEELDLQLAPTLSAHGSSILNDPQRLGKAELQDCWSELLTVYQNLAAQLATFRITEWNVPRLKKLVCRDMEREALRRDLDELFIPLCLPVWAEMETGVYARLRMRADVEPV</sequence>
<proteinExistence type="predicted"/>
<accession>A0A4U0XDE4</accession>
<name>A0A4U0XDE4_9PEZI</name>
<gene>
    <name evidence="1" type="ORF">B0A55_06620</name>
</gene>
<evidence type="ECO:0000313" key="1">
    <source>
        <dbReference type="EMBL" id="TKA73263.1"/>
    </source>
</evidence>
<organism evidence="1 2">
    <name type="scientific">Friedmanniomyces simplex</name>
    <dbReference type="NCBI Taxonomy" id="329884"/>
    <lineage>
        <taxon>Eukaryota</taxon>
        <taxon>Fungi</taxon>
        <taxon>Dikarya</taxon>
        <taxon>Ascomycota</taxon>
        <taxon>Pezizomycotina</taxon>
        <taxon>Dothideomycetes</taxon>
        <taxon>Dothideomycetidae</taxon>
        <taxon>Mycosphaerellales</taxon>
        <taxon>Teratosphaeriaceae</taxon>
        <taxon>Friedmanniomyces</taxon>
    </lineage>
</organism>
<protein>
    <submittedName>
        <fullName evidence="1">Uncharacterized protein</fullName>
    </submittedName>
</protein>
<reference evidence="1 2" key="1">
    <citation type="submission" date="2017-03" db="EMBL/GenBank/DDBJ databases">
        <title>Genomes of endolithic fungi from Antarctica.</title>
        <authorList>
            <person name="Coleine C."/>
            <person name="Masonjones S."/>
            <person name="Stajich J.E."/>
        </authorList>
    </citation>
    <scope>NUCLEOTIDE SEQUENCE [LARGE SCALE GENOMIC DNA]</scope>
    <source>
        <strain evidence="1 2">CCFEE 5184</strain>
    </source>
</reference>
<keyword evidence="2" id="KW-1185">Reference proteome</keyword>
<comment type="caution">
    <text evidence="1">The sequence shown here is derived from an EMBL/GenBank/DDBJ whole genome shotgun (WGS) entry which is preliminary data.</text>
</comment>
<dbReference type="OrthoDB" id="5296720at2759"/>
<dbReference type="EMBL" id="NAJQ01000271">
    <property type="protein sequence ID" value="TKA73263.1"/>
    <property type="molecule type" value="Genomic_DNA"/>
</dbReference>
<dbReference type="Proteomes" id="UP000309340">
    <property type="component" value="Unassembled WGS sequence"/>
</dbReference>
<dbReference type="STRING" id="329884.A0A4U0XDE4"/>
<evidence type="ECO:0000313" key="2">
    <source>
        <dbReference type="Proteomes" id="UP000309340"/>
    </source>
</evidence>